<proteinExistence type="predicted"/>
<dbReference type="RefSeq" id="WP_404672293.1">
    <property type="nucleotide sequence ID" value="NZ_JBJDPD010000020.1"/>
</dbReference>
<evidence type="ECO:0000313" key="2">
    <source>
        <dbReference type="Proteomes" id="UP001620234"/>
    </source>
</evidence>
<accession>A0ABW8L9W7</accession>
<dbReference type="EMBL" id="JBJDPD010000020">
    <property type="protein sequence ID" value="MFK4001711.1"/>
    <property type="molecule type" value="Genomic_DNA"/>
</dbReference>
<sequence>MIAGVQLVQTLGPLVDSRIYPVIIREHDDHTTPYIIYQTISTQAEVTNDGITGHEWVRMQIDVYHNDAYQCTLLANKVINAINDHIQPSIYDGQQQLYDQPSDLYRQSIDYEFGQTTPTT</sequence>
<keyword evidence="2" id="KW-1185">Reference proteome</keyword>
<protein>
    <submittedName>
        <fullName evidence="1">DUF3168 domain-containing protein</fullName>
    </submittedName>
</protein>
<gene>
    <name evidence="1" type="ORF">ACI2I3_10225</name>
</gene>
<evidence type="ECO:0000313" key="1">
    <source>
        <dbReference type="EMBL" id="MFK4001711.1"/>
    </source>
</evidence>
<name>A0ABW8L9W7_9GAMM</name>
<dbReference type="Proteomes" id="UP001620234">
    <property type="component" value="Unassembled WGS sequence"/>
</dbReference>
<comment type="caution">
    <text evidence="1">The sequence shown here is derived from an EMBL/GenBank/DDBJ whole genome shotgun (WGS) entry which is preliminary data.</text>
</comment>
<organism evidence="1 2">
    <name type="scientific">Psychrobacter namhaensis</name>
    <dbReference type="NCBI Taxonomy" id="292734"/>
    <lineage>
        <taxon>Bacteria</taxon>
        <taxon>Pseudomonadati</taxon>
        <taxon>Pseudomonadota</taxon>
        <taxon>Gammaproteobacteria</taxon>
        <taxon>Moraxellales</taxon>
        <taxon>Moraxellaceae</taxon>
        <taxon>Psychrobacter</taxon>
    </lineage>
</organism>
<reference evidence="1 2" key="1">
    <citation type="submission" date="2024-11" db="EMBL/GenBank/DDBJ databases">
        <title>The Natural Products Discovery Center: Release of the First 8490 Sequenced Strains for Exploring Actinobacteria Biosynthetic Diversity.</title>
        <authorList>
            <person name="Kalkreuter E."/>
            <person name="Kautsar S.A."/>
            <person name="Yang D."/>
            <person name="Bader C.D."/>
            <person name="Teijaro C.N."/>
            <person name="Fluegel L."/>
            <person name="Davis C.M."/>
            <person name="Simpson J.R."/>
            <person name="Lauterbach L."/>
            <person name="Steele A.D."/>
            <person name="Gui C."/>
            <person name="Meng S."/>
            <person name="Li G."/>
            <person name="Viehrig K."/>
            <person name="Ye F."/>
            <person name="Su P."/>
            <person name="Kiefer A.F."/>
            <person name="Nichols A."/>
            <person name="Cepeda A.J."/>
            <person name="Yan W."/>
            <person name="Fan B."/>
            <person name="Jiang Y."/>
            <person name="Adhikari A."/>
            <person name="Zheng C.-J."/>
            <person name="Schuster L."/>
            <person name="Cowan T.M."/>
            <person name="Smanski M.J."/>
            <person name="Chevrette M.G."/>
            <person name="De Carvalho L.P.S."/>
            <person name="Shen B."/>
        </authorList>
    </citation>
    <scope>NUCLEOTIDE SEQUENCE [LARGE SCALE GENOMIC DNA]</scope>
    <source>
        <strain evidence="1 2">NPDC077433</strain>
    </source>
</reference>